<dbReference type="Pfam" id="PF04683">
    <property type="entry name" value="Rpn13_ADRM1_Pru"/>
    <property type="match status" value="1"/>
</dbReference>
<dbReference type="GO" id="GO:0070628">
    <property type="term" value="F:proteasome binding"/>
    <property type="evidence" value="ECO:0007669"/>
    <property type="project" value="TreeGrafter"/>
</dbReference>
<evidence type="ECO:0000313" key="10">
    <source>
        <dbReference type="Proteomes" id="UP001212997"/>
    </source>
</evidence>
<dbReference type="GO" id="GO:0005737">
    <property type="term" value="C:cytoplasm"/>
    <property type="evidence" value="ECO:0007669"/>
    <property type="project" value="UniProtKB-SubCell"/>
</dbReference>
<comment type="caution">
    <text evidence="9">The sequence shown here is derived from an EMBL/GenBank/DDBJ whole genome shotgun (WGS) entry which is preliminary data.</text>
</comment>
<dbReference type="Gene3D" id="1.10.2020.20">
    <property type="match status" value="1"/>
</dbReference>
<dbReference type="InterPro" id="IPR038633">
    <property type="entry name" value="Rpn13/ADRM1_Pru_sf"/>
</dbReference>
<keyword evidence="5" id="KW-0539">Nucleus</keyword>
<feature type="compositionally biased region" description="Low complexity" evidence="6">
    <location>
        <begin position="129"/>
        <end position="148"/>
    </location>
</feature>
<reference evidence="9" key="1">
    <citation type="submission" date="2022-07" db="EMBL/GenBank/DDBJ databases">
        <title>Genome Sequence of Physisporinus lineatus.</title>
        <authorList>
            <person name="Buettner E."/>
        </authorList>
    </citation>
    <scope>NUCLEOTIDE SEQUENCE</scope>
    <source>
        <strain evidence="9">VT162</strain>
    </source>
</reference>
<evidence type="ECO:0000313" key="9">
    <source>
        <dbReference type="EMBL" id="KAJ3480740.1"/>
    </source>
</evidence>
<dbReference type="Gene3D" id="2.30.29.70">
    <property type="entry name" value="Proteasomal ubiquitin receptor Rpn13/ADRM1"/>
    <property type="match status" value="1"/>
</dbReference>
<feature type="domain" description="DEUBAD" evidence="7">
    <location>
        <begin position="206"/>
        <end position="315"/>
    </location>
</feature>
<dbReference type="PROSITE" id="PS51916">
    <property type="entry name" value="DEUBAD"/>
    <property type="match status" value="1"/>
</dbReference>
<dbReference type="Proteomes" id="UP001212997">
    <property type="component" value="Unassembled WGS sequence"/>
</dbReference>
<name>A0AAD5UXW6_9APHY</name>
<protein>
    <recommendedName>
        <fullName evidence="11">Adhesion regulating molecule</fullName>
    </recommendedName>
</protein>
<dbReference type="AlphaFoldDB" id="A0AAD5UXW6"/>
<dbReference type="GO" id="GO:0061133">
    <property type="term" value="F:endopeptidase activator activity"/>
    <property type="evidence" value="ECO:0007669"/>
    <property type="project" value="TreeGrafter"/>
</dbReference>
<dbReference type="InterPro" id="IPR032368">
    <property type="entry name" value="RPN13_DEUBAD"/>
</dbReference>
<dbReference type="Pfam" id="PF16550">
    <property type="entry name" value="RPN13_C"/>
    <property type="match status" value="1"/>
</dbReference>
<evidence type="ECO:0000256" key="6">
    <source>
        <dbReference type="SAM" id="MobiDB-lite"/>
    </source>
</evidence>
<proteinExistence type="predicted"/>
<dbReference type="InterPro" id="IPR006773">
    <property type="entry name" value="Rpn13/ADRM1"/>
</dbReference>
<evidence type="ECO:0000256" key="5">
    <source>
        <dbReference type="ARBA" id="ARBA00023242"/>
    </source>
</evidence>
<gene>
    <name evidence="9" type="ORF">NLI96_g8134</name>
</gene>
<feature type="region of interest" description="Disordered" evidence="6">
    <location>
        <begin position="122"/>
        <end position="148"/>
    </location>
</feature>
<feature type="domain" description="Pru" evidence="8">
    <location>
        <begin position="1"/>
        <end position="113"/>
    </location>
</feature>
<keyword evidence="3" id="KW-0963">Cytoplasm</keyword>
<evidence type="ECO:0008006" key="11">
    <source>
        <dbReference type="Google" id="ProtNLM"/>
    </source>
</evidence>
<evidence type="ECO:0000256" key="2">
    <source>
        <dbReference type="ARBA" id="ARBA00004496"/>
    </source>
</evidence>
<dbReference type="PANTHER" id="PTHR12225:SF0">
    <property type="entry name" value="PROTEASOMAL UBIQUITIN RECEPTOR ADRM1"/>
    <property type="match status" value="1"/>
</dbReference>
<dbReference type="GO" id="GO:0005634">
    <property type="term" value="C:nucleus"/>
    <property type="evidence" value="ECO:0007669"/>
    <property type="project" value="UniProtKB-SubCell"/>
</dbReference>
<keyword evidence="10" id="KW-1185">Reference proteome</keyword>
<evidence type="ECO:0000259" key="7">
    <source>
        <dbReference type="PROSITE" id="PS51916"/>
    </source>
</evidence>
<dbReference type="InterPro" id="IPR044868">
    <property type="entry name" value="Rpn13/ADRM1_Pru"/>
</dbReference>
<dbReference type="FunFam" id="2.30.29.70:FF:000001">
    <property type="entry name" value="Proteasomal ubiquitin receptor ADRM1"/>
    <property type="match status" value="1"/>
</dbReference>
<dbReference type="InterPro" id="IPR038108">
    <property type="entry name" value="RPN13_DEUBAD_sf"/>
</dbReference>
<dbReference type="GO" id="GO:0008541">
    <property type="term" value="C:proteasome regulatory particle, lid subcomplex"/>
    <property type="evidence" value="ECO:0007669"/>
    <property type="project" value="TreeGrafter"/>
</dbReference>
<feature type="region of interest" description="Disordered" evidence="6">
    <location>
        <begin position="171"/>
        <end position="193"/>
    </location>
</feature>
<evidence type="ECO:0000256" key="4">
    <source>
        <dbReference type="ARBA" id="ARBA00022942"/>
    </source>
</evidence>
<accession>A0AAD5UXW6</accession>
<evidence type="ECO:0000256" key="3">
    <source>
        <dbReference type="ARBA" id="ARBA00022490"/>
    </source>
</evidence>
<dbReference type="CDD" id="cd13314">
    <property type="entry name" value="PH_Rpn13"/>
    <property type="match status" value="1"/>
</dbReference>
<dbReference type="InterPro" id="IPR044867">
    <property type="entry name" value="DEUBAD_dom"/>
</dbReference>
<dbReference type="PANTHER" id="PTHR12225">
    <property type="entry name" value="ADHESION REGULATING MOLECULE 1 110 KDA CELL MEMBRANE GLYCOPROTEIN"/>
    <property type="match status" value="1"/>
</dbReference>
<organism evidence="9 10">
    <name type="scientific">Meripilus lineatus</name>
    <dbReference type="NCBI Taxonomy" id="2056292"/>
    <lineage>
        <taxon>Eukaryota</taxon>
        <taxon>Fungi</taxon>
        <taxon>Dikarya</taxon>
        <taxon>Basidiomycota</taxon>
        <taxon>Agaricomycotina</taxon>
        <taxon>Agaricomycetes</taxon>
        <taxon>Polyporales</taxon>
        <taxon>Meripilaceae</taxon>
        <taxon>Meripilus</taxon>
    </lineage>
</organism>
<keyword evidence="4" id="KW-0647">Proteasome</keyword>
<dbReference type="PROSITE" id="PS51917">
    <property type="entry name" value="PRU"/>
    <property type="match status" value="1"/>
</dbReference>
<comment type="subcellular location">
    <subcellularLocation>
        <location evidence="2">Cytoplasm</location>
    </subcellularLocation>
    <subcellularLocation>
        <location evidence="1">Nucleus</location>
    </subcellularLocation>
</comment>
<evidence type="ECO:0000256" key="1">
    <source>
        <dbReference type="ARBA" id="ARBA00004123"/>
    </source>
</evidence>
<sequence length="324" mass="34728">MPRLAFKAGRAFRRGETNFVDPNPTKGAIILKNGDDGLLHFIWKNRVTNEEEEDLILFPADATFVKVTQSAWGRTYVLKFSSSDQRHFFWMQDADPARDGEFVRNVNRLLQDPNVIPIWWTGPPGQDGGPTNAPATAAAGPSTAARPGAPVPGLTLTPEALARLRSVVASGGSGRAGAPTAQEQEQPGTGSIDPILYDSSSFERVALAPFYTEASLTDILTPANLAPLFNSHPEVIQTLFPHLPPDLPASPSPEVLQQIIVSPQFRAAVRNVDMALRTGLLGGLVRSLGLPEEAGTGIEAFLRAIQDQANREGAGTSGESMDTD</sequence>
<dbReference type="EMBL" id="JANAWD010000358">
    <property type="protein sequence ID" value="KAJ3480740.1"/>
    <property type="molecule type" value="Genomic_DNA"/>
</dbReference>
<evidence type="ECO:0000259" key="8">
    <source>
        <dbReference type="PROSITE" id="PS51917"/>
    </source>
</evidence>